<dbReference type="Proteomes" id="UP001469553">
    <property type="component" value="Unassembled WGS sequence"/>
</dbReference>
<feature type="transmembrane region" description="Helical" evidence="1">
    <location>
        <begin position="111"/>
        <end position="129"/>
    </location>
</feature>
<comment type="caution">
    <text evidence="2">The sequence shown here is derived from an EMBL/GenBank/DDBJ whole genome shotgun (WGS) entry which is preliminary data.</text>
</comment>
<sequence>MNQAWGQSHRRKHWRMATTALQRPGTPPTPHLNPGVSTPCRRLHTLPHDITGCTKQAVQPAPSPKRSHIPITAARWPRMPHRSSFLFGLVSYLFCLWCILVLLLLDLSLGYIVFVLLFSSYQVLFPLSATDSIFSLIRSTCFILISLLVFTCAVHFICSAVLFTP</sequence>
<name>A0ABV0Y3E4_9TELE</name>
<feature type="transmembrane region" description="Helical" evidence="1">
    <location>
        <begin position="85"/>
        <end position="105"/>
    </location>
</feature>
<keyword evidence="1" id="KW-0472">Membrane</keyword>
<evidence type="ECO:0000313" key="3">
    <source>
        <dbReference type="Proteomes" id="UP001469553"/>
    </source>
</evidence>
<protein>
    <submittedName>
        <fullName evidence="2">Uncharacterized protein</fullName>
    </submittedName>
</protein>
<accession>A0ABV0Y3E4</accession>
<evidence type="ECO:0000313" key="2">
    <source>
        <dbReference type="EMBL" id="MEQ2288065.1"/>
    </source>
</evidence>
<keyword evidence="1" id="KW-0812">Transmembrane</keyword>
<proteinExistence type="predicted"/>
<keyword evidence="3" id="KW-1185">Reference proteome</keyword>
<keyword evidence="1" id="KW-1133">Transmembrane helix</keyword>
<dbReference type="EMBL" id="JAHRIP010020338">
    <property type="protein sequence ID" value="MEQ2288065.1"/>
    <property type="molecule type" value="Genomic_DNA"/>
</dbReference>
<evidence type="ECO:0000256" key="1">
    <source>
        <dbReference type="SAM" id="Phobius"/>
    </source>
</evidence>
<gene>
    <name evidence="2" type="ORF">AMECASPLE_019143</name>
</gene>
<feature type="transmembrane region" description="Helical" evidence="1">
    <location>
        <begin position="141"/>
        <end position="163"/>
    </location>
</feature>
<reference evidence="2 3" key="1">
    <citation type="submission" date="2021-06" db="EMBL/GenBank/DDBJ databases">
        <authorList>
            <person name="Palmer J.M."/>
        </authorList>
    </citation>
    <scope>NUCLEOTIDE SEQUENCE [LARGE SCALE GENOMIC DNA]</scope>
    <source>
        <strain evidence="2 3">AS_MEX2019</strain>
        <tissue evidence="2">Muscle</tissue>
    </source>
</reference>
<organism evidence="2 3">
    <name type="scientific">Ameca splendens</name>
    <dbReference type="NCBI Taxonomy" id="208324"/>
    <lineage>
        <taxon>Eukaryota</taxon>
        <taxon>Metazoa</taxon>
        <taxon>Chordata</taxon>
        <taxon>Craniata</taxon>
        <taxon>Vertebrata</taxon>
        <taxon>Euteleostomi</taxon>
        <taxon>Actinopterygii</taxon>
        <taxon>Neopterygii</taxon>
        <taxon>Teleostei</taxon>
        <taxon>Neoteleostei</taxon>
        <taxon>Acanthomorphata</taxon>
        <taxon>Ovalentaria</taxon>
        <taxon>Atherinomorphae</taxon>
        <taxon>Cyprinodontiformes</taxon>
        <taxon>Goodeidae</taxon>
        <taxon>Ameca</taxon>
    </lineage>
</organism>